<dbReference type="InterPro" id="IPR026575">
    <property type="entry name" value="GpdQ/CpdA-like"/>
</dbReference>
<evidence type="ECO:0000256" key="3">
    <source>
        <dbReference type="ARBA" id="ARBA00023004"/>
    </source>
</evidence>
<dbReference type="RefSeq" id="WP_025058235.1">
    <property type="nucleotide sequence ID" value="NZ_JAMC01000002.1"/>
</dbReference>
<dbReference type="InterPro" id="IPR050884">
    <property type="entry name" value="CNP_phosphodiesterase-III"/>
</dbReference>
<dbReference type="CDD" id="cd07402">
    <property type="entry name" value="MPP_GpdQ"/>
    <property type="match status" value="1"/>
</dbReference>
<dbReference type="GO" id="GO:0046872">
    <property type="term" value="F:metal ion binding"/>
    <property type="evidence" value="ECO:0007669"/>
    <property type="project" value="UniProtKB-KW"/>
</dbReference>
<proteinExistence type="inferred from homology"/>
<dbReference type="GO" id="GO:0004112">
    <property type="term" value="F:cyclic-nucleotide phosphodiesterase activity"/>
    <property type="evidence" value="ECO:0007669"/>
    <property type="project" value="InterPro"/>
</dbReference>
<dbReference type="InterPro" id="IPR029052">
    <property type="entry name" value="Metallo-depent_PP-like"/>
</dbReference>
<dbReference type="STRING" id="1300350.Z948_766"/>
<dbReference type="Gene3D" id="3.30.750.180">
    <property type="entry name" value="GpdQ, beta-strand dimerisation domain"/>
    <property type="match status" value="1"/>
</dbReference>
<dbReference type="Pfam" id="PF00149">
    <property type="entry name" value="Metallophos"/>
    <property type="match status" value="1"/>
</dbReference>
<evidence type="ECO:0000259" key="5">
    <source>
        <dbReference type="Pfam" id="PF00149"/>
    </source>
</evidence>
<protein>
    <submittedName>
        <fullName evidence="6">Metallophosphatase</fullName>
    </submittedName>
</protein>
<dbReference type="EMBL" id="JAMC01000002">
    <property type="protein sequence ID" value="KEJ89819.1"/>
    <property type="molecule type" value="Genomic_DNA"/>
</dbReference>
<reference evidence="6 7" key="1">
    <citation type="submission" date="2014-01" db="EMBL/GenBank/DDBJ databases">
        <title>Sulfitobacter donghicola JCM 14565 Genome Sequencing.</title>
        <authorList>
            <person name="Lai Q."/>
            <person name="Hong Z."/>
        </authorList>
    </citation>
    <scope>NUCLEOTIDE SEQUENCE [LARGE SCALE GENOMIC DNA]</scope>
    <source>
        <strain evidence="6 7">JCM 14565</strain>
    </source>
</reference>
<evidence type="ECO:0000256" key="4">
    <source>
        <dbReference type="ARBA" id="ARBA00025742"/>
    </source>
</evidence>
<dbReference type="PANTHER" id="PTHR42988:SF2">
    <property type="entry name" value="CYCLIC NUCLEOTIDE PHOSPHODIESTERASE CBUA0032-RELATED"/>
    <property type="match status" value="1"/>
</dbReference>
<comment type="similarity">
    <text evidence="4">Belongs to the cyclic nucleotide phosphodiesterase class-III family.</text>
</comment>
<keyword evidence="3" id="KW-0408">Iron</keyword>
<accession>A0A073IJ64</accession>
<dbReference type="eggNOG" id="COG1409">
    <property type="taxonomic scope" value="Bacteria"/>
</dbReference>
<dbReference type="OrthoDB" id="651281at2"/>
<dbReference type="InterPro" id="IPR042283">
    <property type="entry name" value="GpdQ_catalytic"/>
</dbReference>
<dbReference type="Proteomes" id="UP000027734">
    <property type="component" value="Unassembled WGS sequence"/>
</dbReference>
<keyword evidence="1" id="KW-0479">Metal-binding</keyword>
<dbReference type="SUPFAM" id="SSF56300">
    <property type="entry name" value="Metallo-dependent phosphatases"/>
    <property type="match status" value="1"/>
</dbReference>
<dbReference type="InterPro" id="IPR042281">
    <property type="entry name" value="GpdQ_beta-strand"/>
</dbReference>
<keyword evidence="7" id="KW-1185">Reference proteome</keyword>
<feature type="domain" description="Calcineurin-like phosphoesterase" evidence="5">
    <location>
        <begin position="1"/>
        <end position="196"/>
    </location>
</feature>
<dbReference type="InterPro" id="IPR004843">
    <property type="entry name" value="Calcineurin-like_PHP"/>
</dbReference>
<evidence type="ECO:0000256" key="2">
    <source>
        <dbReference type="ARBA" id="ARBA00022801"/>
    </source>
</evidence>
<comment type="caution">
    <text evidence="6">The sequence shown here is derived from an EMBL/GenBank/DDBJ whole genome shotgun (WGS) entry which is preliminary data.</text>
</comment>
<evidence type="ECO:0000256" key="1">
    <source>
        <dbReference type="ARBA" id="ARBA00022723"/>
    </source>
</evidence>
<organism evidence="6 7">
    <name type="scientific">Sulfitobacter donghicola DSW-25 = KCTC 12864 = JCM 14565</name>
    <dbReference type="NCBI Taxonomy" id="1300350"/>
    <lineage>
        <taxon>Bacteria</taxon>
        <taxon>Pseudomonadati</taxon>
        <taxon>Pseudomonadota</taxon>
        <taxon>Alphaproteobacteria</taxon>
        <taxon>Rhodobacterales</taxon>
        <taxon>Roseobacteraceae</taxon>
        <taxon>Sulfitobacter</taxon>
    </lineage>
</organism>
<sequence>MLIAQLSDTHISAPGHKTCGVADMAANLRRCVDSINNQDPRPDLVLLSGDVTHSATRIETEHAAEILSALEVPLFVVPGNHDDRKILAEVFGPMRCPTTQTGFMDYVIEGYPLRIIGLDTLNTGQHSGQISPERLDWLKEQLHTKSDLPVVLFAHHPPLKLGVPETDQEEFCGAAHLGELVAAHPNIERFLCGHIHLHTNTGWHGTIVTTCPSIGMQLTLDLKQRNPSQFLLSEPAYLLHHWTADEVLITHPIQLSEMDGPFDFTS</sequence>
<keyword evidence="2" id="KW-0378">Hydrolase</keyword>
<dbReference type="Gene3D" id="3.60.21.40">
    <property type="entry name" value="GpdQ, catalytic alpha/beta sandwich domain"/>
    <property type="match status" value="1"/>
</dbReference>
<gene>
    <name evidence="6" type="ORF">DSW25_06295</name>
</gene>
<evidence type="ECO:0000313" key="7">
    <source>
        <dbReference type="Proteomes" id="UP000027734"/>
    </source>
</evidence>
<name>A0A073IJ64_9RHOB</name>
<dbReference type="PANTHER" id="PTHR42988">
    <property type="entry name" value="PHOSPHOHYDROLASE"/>
    <property type="match status" value="1"/>
</dbReference>
<dbReference type="AlphaFoldDB" id="A0A073IJ64"/>
<evidence type="ECO:0000313" key="6">
    <source>
        <dbReference type="EMBL" id="KEJ89819.1"/>
    </source>
</evidence>